<gene>
    <name evidence="1" type="ORF">ABVT43_05205</name>
</gene>
<comment type="caution">
    <text evidence="1">The sequence shown here is derived from an EMBL/GenBank/DDBJ whole genome shotgun (WGS) entry which is preliminary data.</text>
</comment>
<reference evidence="1 2" key="1">
    <citation type="submission" date="2024-06" db="EMBL/GenBank/DDBJ databases">
        <authorList>
            <person name="Li F."/>
        </authorList>
    </citation>
    <scope>NUCLEOTIDE SEQUENCE [LARGE SCALE GENOMIC DNA]</scope>
    <source>
        <strain evidence="1 2">GXAS 311</strain>
    </source>
</reference>
<sequence>MAKWVTERLEELLHRINEVPYTDDRDRLQLTILMNGFAQLNNEAMNHAAVKTKSQMRGWSLDDAVEAKSEKNKKQKTDETADELTRLRPIR</sequence>
<name>A0ABV2BRE3_9GAMM</name>
<keyword evidence="2" id="KW-1185">Reference proteome</keyword>
<dbReference type="Proteomes" id="UP001548189">
    <property type="component" value="Unassembled WGS sequence"/>
</dbReference>
<protein>
    <submittedName>
        <fullName evidence="1">Uncharacterized protein</fullName>
    </submittedName>
</protein>
<evidence type="ECO:0000313" key="2">
    <source>
        <dbReference type="Proteomes" id="UP001548189"/>
    </source>
</evidence>
<organism evidence="1 2">
    <name type="scientific">Aliikangiella maris</name>
    <dbReference type="NCBI Taxonomy" id="3162458"/>
    <lineage>
        <taxon>Bacteria</taxon>
        <taxon>Pseudomonadati</taxon>
        <taxon>Pseudomonadota</taxon>
        <taxon>Gammaproteobacteria</taxon>
        <taxon>Oceanospirillales</taxon>
        <taxon>Pleioneaceae</taxon>
        <taxon>Aliikangiella</taxon>
    </lineage>
</organism>
<accession>A0ABV2BRE3</accession>
<evidence type="ECO:0000313" key="1">
    <source>
        <dbReference type="EMBL" id="MET1254518.1"/>
    </source>
</evidence>
<proteinExistence type="predicted"/>
<dbReference type="EMBL" id="JBEVCJ010000004">
    <property type="protein sequence ID" value="MET1254518.1"/>
    <property type="molecule type" value="Genomic_DNA"/>
</dbReference>